<dbReference type="PROSITE" id="PS00012">
    <property type="entry name" value="PHOSPHOPANTETHEINE"/>
    <property type="match status" value="1"/>
</dbReference>
<evidence type="ECO:0000259" key="7">
    <source>
        <dbReference type="PROSITE" id="PS52004"/>
    </source>
</evidence>
<dbReference type="RefSeq" id="WP_381363712.1">
    <property type="nucleotide sequence ID" value="NZ_JBHSOA010000034.1"/>
</dbReference>
<dbReference type="Gene3D" id="3.30.559.30">
    <property type="entry name" value="Nonribosomal peptide synthetase, condensation domain"/>
    <property type="match status" value="2"/>
</dbReference>
<dbReference type="InterPro" id="IPR025110">
    <property type="entry name" value="AMP-bd_C"/>
</dbReference>
<dbReference type="InterPro" id="IPR020845">
    <property type="entry name" value="AMP-binding_CS"/>
</dbReference>
<keyword evidence="4" id="KW-0808">Transferase</keyword>
<dbReference type="CDD" id="cd05930">
    <property type="entry name" value="A_NRPS"/>
    <property type="match status" value="1"/>
</dbReference>
<dbReference type="Pfam" id="PF02801">
    <property type="entry name" value="Ketoacyl-synt_C"/>
    <property type="match status" value="1"/>
</dbReference>
<dbReference type="SUPFAM" id="SSF56801">
    <property type="entry name" value="Acetyl-CoA synthetase-like"/>
    <property type="match status" value="1"/>
</dbReference>
<keyword evidence="9" id="KW-1185">Reference proteome</keyword>
<dbReference type="Pfam" id="PF00501">
    <property type="entry name" value="AMP-binding"/>
    <property type="match status" value="1"/>
</dbReference>
<dbReference type="Pfam" id="PF16197">
    <property type="entry name" value="KAsynt_C_assoc"/>
    <property type="match status" value="1"/>
</dbReference>
<dbReference type="SUPFAM" id="SSF53901">
    <property type="entry name" value="Thiolase-like"/>
    <property type="match status" value="1"/>
</dbReference>
<dbReference type="Gene3D" id="3.30.559.10">
    <property type="entry name" value="Chloramphenicol acetyltransferase-like domain"/>
    <property type="match status" value="2"/>
</dbReference>
<feature type="domain" description="Carrier" evidence="6">
    <location>
        <begin position="755"/>
        <end position="830"/>
    </location>
</feature>
<evidence type="ECO:0000313" key="9">
    <source>
        <dbReference type="Proteomes" id="UP001596180"/>
    </source>
</evidence>
<feature type="domain" description="Carrier" evidence="6">
    <location>
        <begin position="1819"/>
        <end position="1894"/>
    </location>
</feature>
<dbReference type="PROSITE" id="PS50075">
    <property type="entry name" value="CARRIER"/>
    <property type="match status" value="2"/>
</dbReference>
<organism evidence="8 9">
    <name type="scientific">Streptomyces chlorus</name>
    <dbReference type="NCBI Taxonomy" id="887452"/>
    <lineage>
        <taxon>Bacteria</taxon>
        <taxon>Bacillati</taxon>
        <taxon>Actinomycetota</taxon>
        <taxon>Actinomycetes</taxon>
        <taxon>Kitasatosporales</taxon>
        <taxon>Streptomycetaceae</taxon>
        <taxon>Streptomyces</taxon>
    </lineage>
</organism>
<dbReference type="InterPro" id="IPR023213">
    <property type="entry name" value="CAT-like_dom_sf"/>
</dbReference>
<reference evidence="9" key="1">
    <citation type="journal article" date="2019" name="Int. J. Syst. Evol. Microbiol.">
        <title>The Global Catalogue of Microorganisms (GCM) 10K type strain sequencing project: providing services to taxonomists for standard genome sequencing and annotation.</title>
        <authorList>
            <consortium name="The Broad Institute Genomics Platform"/>
            <consortium name="The Broad Institute Genome Sequencing Center for Infectious Disease"/>
            <person name="Wu L."/>
            <person name="Ma J."/>
        </authorList>
    </citation>
    <scope>NUCLEOTIDE SEQUENCE [LARGE SCALE GENOMIC DNA]</scope>
    <source>
        <strain evidence="9">JCM 10411</strain>
    </source>
</reference>
<feature type="compositionally biased region" description="Low complexity" evidence="5">
    <location>
        <begin position="7"/>
        <end position="23"/>
    </location>
</feature>
<dbReference type="InterPro" id="IPR045851">
    <property type="entry name" value="AMP-bd_C_sf"/>
</dbReference>
<dbReference type="Pfam" id="PF00109">
    <property type="entry name" value="ketoacyl-synt"/>
    <property type="match status" value="1"/>
</dbReference>
<dbReference type="PANTHER" id="PTHR45527">
    <property type="entry name" value="NONRIBOSOMAL PEPTIDE SYNTHETASE"/>
    <property type="match status" value="1"/>
</dbReference>
<dbReference type="Proteomes" id="UP001596180">
    <property type="component" value="Unassembled WGS sequence"/>
</dbReference>
<dbReference type="InterPro" id="IPR032821">
    <property type="entry name" value="PKS_assoc"/>
</dbReference>
<evidence type="ECO:0000256" key="2">
    <source>
        <dbReference type="ARBA" id="ARBA00022450"/>
    </source>
</evidence>
<dbReference type="Pfam" id="PF13193">
    <property type="entry name" value="AMP-binding_C"/>
    <property type="match status" value="1"/>
</dbReference>
<dbReference type="Gene3D" id="3.40.50.1820">
    <property type="entry name" value="alpha/beta hydrolase"/>
    <property type="match status" value="1"/>
</dbReference>
<dbReference type="InterPro" id="IPR016039">
    <property type="entry name" value="Thiolase-like"/>
</dbReference>
<dbReference type="Gene3D" id="1.10.1200.10">
    <property type="entry name" value="ACP-like"/>
    <property type="match status" value="1"/>
</dbReference>
<keyword evidence="2" id="KW-0596">Phosphopantetheine</keyword>
<dbReference type="Gene3D" id="3.30.70.3290">
    <property type="match status" value="1"/>
</dbReference>
<dbReference type="Pfam" id="PF00550">
    <property type="entry name" value="PP-binding"/>
    <property type="match status" value="2"/>
</dbReference>
<dbReference type="SMART" id="SM00825">
    <property type="entry name" value="PKS_KS"/>
    <property type="match status" value="1"/>
</dbReference>
<dbReference type="Gene3D" id="3.40.50.980">
    <property type="match status" value="2"/>
</dbReference>
<name>A0ABW1DZI6_9ACTN</name>
<dbReference type="Gene3D" id="3.30.300.30">
    <property type="match status" value="1"/>
</dbReference>
<dbReference type="InterPro" id="IPR020806">
    <property type="entry name" value="PKS_PP-bd"/>
</dbReference>
<dbReference type="EMBL" id="JBHSOA010000034">
    <property type="protein sequence ID" value="MFC5853356.1"/>
    <property type="molecule type" value="Genomic_DNA"/>
</dbReference>
<dbReference type="SUPFAM" id="SSF52777">
    <property type="entry name" value="CoA-dependent acyltransferases"/>
    <property type="match status" value="4"/>
</dbReference>
<dbReference type="PROSITE" id="PS00455">
    <property type="entry name" value="AMP_BINDING"/>
    <property type="match status" value="1"/>
</dbReference>
<comment type="caution">
    <text evidence="8">The sequence shown here is derived from an EMBL/GenBank/DDBJ whole genome shotgun (WGS) entry which is preliminary data.</text>
</comment>
<dbReference type="InterPro" id="IPR009081">
    <property type="entry name" value="PP-bd_ACP"/>
</dbReference>
<gene>
    <name evidence="8" type="ORF">ACFPZI_16455</name>
</gene>
<dbReference type="Gene3D" id="3.40.47.10">
    <property type="match status" value="1"/>
</dbReference>
<evidence type="ECO:0000256" key="1">
    <source>
        <dbReference type="ARBA" id="ARBA00001957"/>
    </source>
</evidence>
<dbReference type="Pfam" id="PF00668">
    <property type="entry name" value="Condensation"/>
    <property type="match status" value="2"/>
</dbReference>
<dbReference type="InterPro" id="IPR014030">
    <property type="entry name" value="Ketoacyl_synth_N"/>
</dbReference>
<dbReference type="InterPro" id="IPR010071">
    <property type="entry name" value="AA_adenyl_dom"/>
</dbReference>
<keyword evidence="3" id="KW-0597">Phosphoprotein</keyword>
<dbReference type="SMART" id="SM00823">
    <property type="entry name" value="PKS_PP"/>
    <property type="match status" value="2"/>
</dbReference>
<dbReference type="InterPro" id="IPR001242">
    <property type="entry name" value="Condensation_dom"/>
</dbReference>
<dbReference type="CDD" id="cd00833">
    <property type="entry name" value="PKS"/>
    <property type="match status" value="1"/>
</dbReference>
<proteinExistence type="predicted"/>
<dbReference type="InterPro" id="IPR006162">
    <property type="entry name" value="Ppantetheine_attach_site"/>
</dbReference>
<feature type="domain" description="Ketosynthase family 3 (KS3)" evidence="7">
    <location>
        <begin position="28"/>
        <end position="442"/>
    </location>
</feature>
<protein>
    <submittedName>
        <fullName evidence="8">Amino acid adenylation domain-containing protein</fullName>
    </submittedName>
</protein>
<evidence type="ECO:0000256" key="5">
    <source>
        <dbReference type="SAM" id="MobiDB-lite"/>
    </source>
</evidence>
<dbReference type="SUPFAM" id="SSF47336">
    <property type="entry name" value="ACP-like"/>
    <property type="match status" value="2"/>
</dbReference>
<evidence type="ECO:0000313" key="8">
    <source>
        <dbReference type="EMBL" id="MFC5853356.1"/>
    </source>
</evidence>
<sequence length="2351" mass="254070">MSSEINASGAARGTGAVAGATGPAAGAGRDIAVIGMAARLPEADDLHQFLRNLRGGRDSVRQLTEDRITRTSLSPTEQYQLCGFLDDIDTFDHAFFGISRGEAHNMAPEHRLLLQVAYQAVENAGYAPRTLDGVRGSVYVGDTKIEYDQLALDPEPTMVMGTHVSAIAGRLSRFFGLHGASAMVDSACSSTLLAVHHAVNDLLLGESELAMVCGVSLNVLADRKSGDLDIGIRSADGKARAFSADAAGTGSGEAVAAVLLKPLDAALRDGDTVHAVIKGTAANSGASRSSTLTAPDSSAQAEVIELAWRKAGIDPATVSYVEAHGTGTRLGDPIEIEGLDLAFGRVTGQKNFVALSTVKSNLGHTWSASGLVGLIKAALALRSRQLFPSLHAAELNPLIDFANSAVSVTRELTPWEPAVGVRRAGVSSFGVMGTNVHAVLEEAPASPAPSARGSGGTYFVPLSGKSAAALEANAAALRRWIEERPELEPADIERTLTAGRDHHPYRIALTASNLAGLTDALAAAPLASTTPTGPVTTALLVSGSCQATPALTAGLRARHPHFNGLYQEALDAASGLGLWDEQFAFQYAFVGLLRHIGLDFEHVVAQSAGKHALDAANGRVGLGEALRRAAAEDRSVPADLDARVDRLLGKLTGPRRVLFVEAGPLSTISRLLTERAGEGYDVVAVDETGFAGFLRGLYAAGAQWRWDARTGPGSRIELPSYQFDRIRCWLDDSKVRTGSTTAADVTTPSAVTGPAAVTEPLEAVLEVWRDVLGLDSPDTDASFFDLGGDSISGMQVMSRLSALFAVELDEYAIFDHETPQQLAAHIQAALSVPVAAPVVDTTPSEAFPASPAQLNIWLASQFEGGSAAFNLTRSFRLDGQVDTDALRQALDALARRHEALRATFAFADSELTQATAAAGEFTVPLQLEGSTEARPDDTGITAYVRPFAATPFDLAAGPLVRAQLAGFAGDEHVLTLSTHHIVADGWSLELLVRDLSAFYASFARGVPLGLPEVELGYRDHHIEGRQRADERKEEASAYWMEQYADVPAAIDLPVRSGVGGEAFSGAYRDYTVPEALWERLKRFAKDEGGTAFSSVVSAFAALLARYTDQGELVLGTSLSGRGKPGTEQLVGMLVRTLPLRVRIDDEADFRALFSQVRSRFTAGARHSDYPYEELVQELQQRGLARSPHLFNVLIEFEQFAGDDERALHAMGNESLRVTPLDVTLQTSVFPLNIMLAEQAGTLEAAIRFDTRLFDARIVDQLWESFTGLLGAVLDRPDAALRQIPHLTEAEQRRVRAIGAHDFDFDASLKIHLAVERFARTSPDRVCLVAGSEQRTYAGLNARANRLARYFRDELGVGVEEVVALVMDRSILTVEAILALWKCGAAYLPVDPGYPPSYVRSMLESSQVRVVAVDPARMSPELRGHIGDERTVVELTDATGADLDAGDLDVTTGDSAMSYVIYTSGSTGVPKGVMVEHLGMLNHLHSKINDLSLTERSVVVQNASNSFDISVWQMFAAPYVGGRTVIYEAALQLDPVRFGERLDADGITVLEVVPSYLDTMLDTWERVGRPFGLRTLTHLMVTGEAVLPRSVNRWLAHYPHIPVVNAYGPTEASDDVTHYVMAEPVNTDTVPLGAPIHNTLIYVLDEHLRVCPQGMKGELYVSGIGVSRGYLNAPEQTAAVFMRDPFQPERRMYRTGDAGRWTAEGTLEYLGRTDNQVKVRGFRIDLGEIERRVDACPGVKAAAVVIRADAKDRLCAYVVLEPGTTVAECRTLLHGELPHHMVPADFVAIDAMPLTSNGKIDRKSLARIEPPRPRAAGVAGPRTESERALAGIWREVLGAEEVGVHDQFFEIGGNSLRAIQILSRIRSQLGVALDLEVLFSQPTIAELATALQHVEGRADGDEAIVSLGGPGTYPVAHTQTLLLGMEETYARPDGFNRNDLYELHGDVDAVALERGFARLVERHETLRTTFAKEGGRWTQIVHAPGALPLPFAVHDFSGRPAADARAFAEDRVRAAFAVTEEPLMRADLLRTDEGWLMVTSMHQLVSDGRTVDVLVEDWLRLYDAEAEGRGAELDPLAVQYKDTAQWRNARMTGERAEEHREFWREELTGASTVVPLATDRPRPARTAFAAGRLRRPVPEVASRLASLAGAHGVTEFVVAKTAVSLLLLAETGGSDITVGTYTRGRNRLDFENQLGFYINTVPLRTRLQPDETVASVLRTAQHDVLRAFQHEEYPYGWTMLDLGWERGPDRSPIFDVMVAMDMAEAPEPSGADGHLVEFRRLVLPRRAKEADLQFVFDRAPDGGTEIAVTYNSEIFDASRVERMAGRLEGIVEGLAENLPLIEILKKEPGSAG</sequence>
<comment type="cofactor">
    <cofactor evidence="1">
        <name>pantetheine 4'-phosphate</name>
        <dbReference type="ChEBI" id="CHEBI:47942"/>
    </cofactor>
</comment>
<dbReference type="InterPro" id="IPR000873">
    <property type="entry name" value="AMP-dep_synth/lig_dom"/>
</dbReference>
<dbReference type="Gene3D" id="1.10.1240.100">
    <property type="match status" value="1"/>
</dbReference>
<dbReference type="InterPro" id="IPR029058">
    <property type="entry name" value="AB_hydrolase_fold"/>
</dbReference>
<dbReference type="CDD" id="cd19531">
    <property type="entry name" value="LCL_NRPS-like"/>
    <property type="match status" value="2"/>
</dbReference>
<dbReference type="Gene3D" id="2.30.38.10">
    <property type="entry name" value="Luciferase, Domain 3"/>
    <property type="match status" value="1"/>
</dbReference>
<dbReference type="PROSITE" id="PS52004">
    <property type="entry name" value="KS3_2"/>
    <property type="match status" value="1"/>
</dbReference>
<evidence type="ECO:0000256" key="3">
    <source>
        <dbReference type="ARBA" id="ARBA00022553"/>
    </source>
</evidence>
<accession>A0ABW1DZI6</accession>
<evidence type="ECO:0000256" key="4">
    <source>
        <dbReference type="ARBA" id="ARBA00022679"/>
    </source>
</evidence>
<evidence type="ECO:0000259" key="6">
    <source>
        <dbReference type="PROSITE" id="PS50075"/>
    </source>
</evidence>
<dbReference type="InterPro" id="IPR014031">
    <property type="entry name" value="Ketoacyl_synth_C"/>
</dbReference>
<feature type="region of interest" description="Disordered" evidence="5">
    <location>
        <begin position="1"/>
        <end position="23"/>
    </location>
</feature>
<dbReference type="PANTHER" id="PTHR45527:SF1">
    <property type="entry name" value="FATTY ACID SYNTHASE"/>
    <property type="match status" value="1"/>
</dbReference>
<dbReference type="NCBIfam" id="TIGR01733">
    <property type="entry name" value="AA-adenyl-dom"/>
    <property type="match status" value="1"/>
</dbReference>
<dbReference type="InterPro" id="IPR036736">
    <property type="entry name" value="ACP-like_sf"/>
</dbReference>
<dbReference type="InterPro" id="IPR020841">
    <property type="entry name" value="PKS_Beta-ketoAc_synthase_dom"/>
</dbReference>